<dbReference type="PROSITE" id="PS00135">
    <property type="entry name" value="TRYPSIN_SER"/>
    <property type="match status" value="1"/>
</dbReference>
<feature type="signal peptide" evidence="5">
    <location>
        <begin position="1"/>
        <end position="25"/>
    </location>
</feature>
<keyword evidence="5" id="KW-0732">Signal</keyword>
<keyword evidence="4" id="KW-0720">Serine protease</keyword>
<evidence type="ECO:0000256" key="2">
    <source>
        <dbReference type="ARBA" id="ARBA00022801"/>
    </source>
</evidence>
<dbReference type="PROSITE" id="PS50240">
    <property type="entry name" value="TRYPSIN_DOM"/>
    <property type="match status" value="1"/>
</dbReference>
<protein>
    <submittedName>
        <fullName evidence="8">Trypsin-1</fullName>
    </submittedName>
</protein>
<evidence type="ECO:0000313" key="7">
    <source>
        <dbReference type="Proteomes" id="UP001652621"/>
    </source>
</evidence>
<dbReference type="GeneID" id="101888079"/>
<dbReference type="InterPro" id="IPR001254">
    <property type="entry name" value="Trypsin_dom"/>
</dbReference>
<keyword evidence="3" id="KW-1015">Disulfide bond</keyword>
<accession>A0ABM3V140</accession>
<reference evidence="8" key="1">
    <citation type="submission" date="2025-08" db="UniProtKB">
        <authorList>
            <consortium name="RefSeq"/>
        </authorList>
    </citation>
    <scope>IDENTIFICATION</scope>
    <source>
        <strain evidence="8">Aabys</strain>
        <tissue evidence="8">Whole body</tissue>
    </source>
</reference>
<dbReference type="InterPro" id="IPR009003">
    <property type="entry name" value="Peptidase_S1_PA"/>
</dbReference>
<evidence type="ECO:0000256" key="1">
    <source>
        <dbReference type="ARBA" id="ARBA00022670"/>
    </source>
</evidence>
<dbReference type="SMART" id="SM00020">
    <property type="entry name" value="Tryp_SPc"/>
    <property type="match status" value="1"/>
</dbReference>
<dbReference type="PRINTS" id="PR00722">
    <property type="entry name" value="CHYMOTRYPSIN"/>
</dbReference>
<feature type="domain" description="Peptidase S1" evidence="6">
    <location>
        <begin position="94"/>
        <end position="327"/>
    </location>
</feature>
<proteinExistence type="predicted"/>
<dbReference type="PANTHER" id="PTHR24252:SF17">
    <property type="entry name" value="SUPPRESSOR OF TUMORIGENICITY 14 PROTEIN HOMOLOG-RELATED"/>
    <property type="match status" value="1"/>
</dbReference>
<dbReference type="Gene3D" id="2.40.10.10">
    <property type="entry name" value="Trypsin-like serine proteases"/>
    <property type="match status" value="1"/>
</dbReference>
<evidence type="ECO:0000256" key="4">
    <source>
        <dbReference type="RuleBase" id="RU363034"/>
    </source>
</evidence>
<dbReference type="PANTHER" id="PTHR24252">
    <property type="entry name" value="ACROSIN-RELATED"/>
    <property type="match status" value="1"/>
</dbReference>
<dbReference type="CDD" id="cd00190">
    <property type="entry name" value="Tryp_SPc"/>
    <property type="match status" value="1"/>
</dbReference>
<evidence type="ECO:0000256" key="3">
    <source>
        <dbReference type="ARBA" id="ARBA00023157"/>
    </source>
</evidence>
<gene>
    <name evidence="8" type="primary">LOC101888079</name>
</gene>
<dbReference type="InterPro" id="IPR018114">
    <property type="entry name" value="TRYPSIN_HIS"/>
</dbReference>
<dbReference type="InterPro" id="IPR033116">
    <property type="entry name" value="TRYPSIN_SER"/>
</dbReference>
<dbReference type="Pfam" id="PF00089">
    <property type="entry name" value="Trypsin"/>
    <property type="match status" value="1"/>
</dbReference>
<feature type="chain" id="PRO_5046064377" evidence="5">
    <location>
        <begin position="26"/>
        <end position="356"/>
    </location>
</feature>
<sequence>MNAYKRHWQIVLPWTFLLLTSPVLGANSTPQGFSSTSVLRQNNFFEWLLSIFQTIPPFSVIPTTGRPPTTAPVTTEPSACEACKCGAANSIRRIVGGYETQVNQYPWMAMLLFRGHFYCGASLISDRYVVTAAHCLRSFPRPFVSVRLMAHNLKDRTVRVIDRRADKVVVHPKYSMSNNDNDIGLVKLDQVVEMSSVMRPVCLAISERSYDDELAVITGWGVTSEGGQVSQTLREVKVPILSQMACHATKYGKDRITENMLCAGAAEGGLDACQGDSGGPLMVSNGDLNTFHLAGVVSWGEGCAREDYPGVYTRVSQYLEWIDENTKDSCGCEVPSQRIDQVEILENEFTFIKSAV</sequence>
<name>A0ABM3V140_MUSDO</name>
<dbReference type="InterPro" id="IPR043504">
    <property type="entry name" value="Peptidase_S1_PA_chymotrypsin"/>
</dbReference>
<dbReference type="PROSITE" id="PS00134">
    <property type="entry name" value="TRYPSIN_HIS"/>
    <property type="match status" value="1"/>
</dbReference>
<dbReference type="RefSeq" id="XP_058979494.1">
    <property type="nucleotide sequence ID" value="XM_059123511.1"/>
</dbReference>
<dbReference type="SUPFAM" id="SSF50494">
    <property type="entry name" value="Trypsin-like serine proteases"/>
    <property type="match status" value="1"/>
</dbReference>
<evidence type="ECO:0000256" key="5">
    <source>
        <dbReference type="SAM" id="SignalP"/>
    </source>
</evidence>
<evidence type="ECO:0000259" key="6">
    <source>
        <dbReference type="PROSITE" id="PS50240"/>
    </source>
</evidence>
<dbReference type="InterPro" id="IPR001314">
    <property type="entry name" value="Peptidase_S1A"/>
</dbReference>
<organism evidence="7 8">
    <name type="scientific">Musca domestica</name>
    <name type="common">House fly</name>
    <dbReference type="NCBI Taxonomy" id="7370"/>
    <lineage>
        <taxon>Eukaryota</taxon>
        <taxon>Metazoa</taxon>
        <taxon>Ecdysozoa</taxon>
        <taxon>Arthropoda</taxon>
        <taxon>Hexapoda</taxon>
        <taxon>Insecta</taxon>
        <taxon>Pterygota</taxon>
        <taxon>Neoptera</taxon>
        <taxon>Endopterygota</taxon>
        <taxon>Diptera</taxon>
        <taxon>Brachycera</taxon>
        <taxon>Muscomorpha</taxon>
        <taxon>Muscoidea</taxon>
        <taxon>Muscidae</taxon>
        <taxon>Musca</taxon>
    </lineage>
</organism>
<keyword evidence="7" id="KW-1185">Reference proteome</keyword>
<keyword evidence="1 4" id="KW-0645">Protease</keyword>
<dbReference type="Proteomes" id="UP001652621">
    <property type="component" value="Unplaced"/>
</dbReference>
<keyword evidence="2 4" id="KW-0378">Hydrolase</keyword>
<evidence type="ECO:0000313" key="8">
    <source>
        <dbReference type="RefSeq" id="XP_058979494.1"/>
    </source>
</evidence>